<feature type="DNA-binding region" description="H-T-H motif" evidence="4">
    <location>
        <begin position="33"/>
        <end position="52"/>
    </location>
</feature>
<dbReference type="RefSeq" id="WP_189648713.1">
    <property type="nucleotide sequence ID" value="NZ_BMRC01000007.1"/>
</dbReference>
<protein>
    <submittedName>
        <fullName evidence="6">TetR/AcrR family transcriptional regulator</fullName>
    </submittedName>
</protein>
<dbReference type="SUPFAM" id="SSF46689">
    <property type="entry name" value="Homeodomain-like"/>
    <property type="match status" value="1"/>
</dbReference>
<accession>A0ABV5ITJ8</accession>
<dbReference type="PRINTS" id="PR00455">
    <property type="entry name" value="HTHTETR"/>
</dbReference>
<evidence type="ECO:0000313" key="7">
    <source>
        <dbReference type="Proteomes" id="UP001589647"/>
    </source>
</evidence>
<feature type="domain" description="HTH tetR-type" evidence="5">
    <location>
        <begin position="10"/>
        <end position="70"/>
    </location>
</feature>
<dbReference type="InterPro" id="IPR001647">
    <property type="entry name" value="HTH_TetR"/>
</dbReference>
<evidence type="ECO:0000256" key="4">
    <source>
        <dbReference type="PROSITE-ProRule" id="PRU00335"/>
    </source>
</evidence>
<keyword evidence="3" id="KW-0804">Transcription</keyword>
<evidence type="ECO:0000259" key="5">
    <source>
        <dbReference type="PROSITE" id="PS50977"/>
    </source>
</evidence>
<evidence type="ECO:0000256" key="3">
    <source>
        <dbReference type="ARBA" id="ARBA00023163"/>
    </source>
</evidence>
<dbReference type="PROSITE" id="PS50977">
    <property type="entry name" value="HTH_TETR_2"/>
    <property type="match status" value="1"/>
</dbReference>
<dbReference type="Gene3D" id="1.10.357.10">
    <property type="entry name" value="Tetracycline Repressor, domain 2"/>
    <property type="match status" value="1"/>
</dbReference>
<dbReference type="SUPFAM" id="SSF48498">
    <property type="entry name" value="Tetracyclin repressor-like, C-terminal domain"/>
    <property type="match status" value="1"/>
</dbReference>
<dbReference type="InterPro" id="IPR025996">
    <property type="entry name" value="MT1864/Rv1816-like_C"/>
</dbReference>
<dbReference type="InterPro" id="IPR036271">
    <property type="entry name" value="Tet_transcr_reg_TetR-rel_C_sf"/>
</dbReference>
<keyword evidence="2 4" id="KW-0238">DNA-binding</keyword>
<reference evidence="6 7" key="1">
    <citation type="submission" date="2024-09" db="EMBL/GenBank/DDBJ databases">
        <authorList>
            <person name="Sun Q."/>
            <person name="Mori K."/>
        </authorList>
    </citation>
    <scope>NUCLEOTIDE SEQUENCE [LARGE SCALE GENOMIC DNA]</scope>
    <source>
        <strain evidence="6 7">CCM 3426</strain>
    </source>
</reference>
<comment type="caution">
    <text evidence="6">The sequence shown here is derived from an EMBL/GenBank/DDBJ whole genome shotgun (WGS) entry which is preliminary data.</text>
</comment>
<dbReference type="InterPro" id="IPR009057">
    <property type="entry name" value="Homeodomain-like_sf"/>
</dbReference>
<dbReference type="PANTHER" id="PTHR30055:SF207">
    <property type="entry name" value="HTH-TYPE TRANSCRIPTIONAL REPRESSOR FATR"/>
    <property type="match status" value="1"/>
</dbReference>
<name>A0ABV5ITJ8_9ACTN</name>
<dbReference type="InterPro" id="IPR050109">
    <property type="entry name" value="HTH-type_TetR-like_transc_reg"/>
</dbReference>
<evidence type="ECO:0000313" key="6">
    <source>
        <dbReference type="EMBL" id="MFB9207852.1"/>
    </source>
</evidence>
<organism evidence="6 7">
    <name type="scientific">Nonomuraea spiralis</name>
    <dbReference type="NCBI Taxonomy" id="46182"/>
    <lineage>
        <taxon>Bacteria</taxon>
        <taxon>Bacillati</taxon>
        <taxon>Actinomycetota</taxon>
        <taxon>Actinomycetes</taxon>
        <taxon>Streptosporangiales</taxon>
        <taxon>Streptosporangiaceae</taxon>
        <taxon>Nonomuraea</taxon>
    </lineage>
</organism>
<dbReference type="Pfam" id="PF00440">
    <property type="entry name" value="TetR_N"/>
    <property type="match status" value="1"/>
</dbReference>
<proteinExistence type="predicted"/>
<gene>
    <name evidence="6" type="ORF">ACFFV7_42195</name>
</gene>
<dbReference type="EMBL" id="JBHMEI010000067">
    <property type="protein sequence ID" value="MFB9207852.1"/>
    <property type="molecule type" value="Genomic_DNA"/>
</dbReference>
<evidence type="ECO:0000256" key="2">
    <source>
        <dbReference type="ARBA" id="ARBA00023125"/>
    </source>
</evidence>
<evidence type="ECO:0000256" key="1">
    <source>
        <dbReference type="ARBA" id="ARBA00023015"/>
    </source>
</evidence>
<sequence>MAVSARRGAPLSLDEIRSTALRLIDEGGVEGLSMRKLAAELDVNPMSLYHHVASKEALLARICETITVRLPLPPDDDTPWEEQLRALALSYHRHAQQHPAMWSYVHNHPEFVEDRQLPLWQALYRILRASGVPEEELRRTSEVLHAFVSGFVFAETRGHVTGAPEEIEHTFDIALDMIINGLAAR</sequence>
<dbReference type="Proteomes" id="UP001589647">
    <property type="component" value="Unassembled WGS sequence"/>
</dbReference>
<dbReference type="Pfam" id="PF13305">
    <property type="entry name" value="TetR_C_33"/>
    <property type="match status" value="1"/>
</dbReference>
<keyword evidence="7" id="KW-1185">Reference proteome</keyword>
<keyword evidence="1" id="KW-0805">Transcription regulation</keyword>
<dbReference type="PANTHER" id="PTHR30055">
    <property type="entry name" value="HTH-TYPE TRANSCRIPTIONAL REGULATOR RUTR"/>
    <property type="match status" value="1"/>
</dbReference>